<evidence type="ECO:0000313" key="2">
    <source>
        <dbReference type="EMBL" id="PAV12239.1"/>
    </source>
</evidence>
<dbReference type="PANTHER" id="PTHR33930:SF8">
    <property type="entry name" value="4-CARBOXYMUCONOLACTONE DECARBOXYLASE"/>
    <property type="match status" value="1"/>
</dbReference>
<sequence>MNKVLPKVAEIFVKICHIIFTKEALDLKIEELVAVAPSVFTMHQFCVNKYSRQAIDQKTSREEVSEAIMLTMLIAESSQLCWENAYGKNVYELIFGGDNSKEKGNNCNCSSGNAGK</sequence>
<evidence type="ECO:0000259" key="1">
    <source>
        <dbReference type="Pfam" id="PF02627"/>
    </source>
</evidence>
<keyword evidence="3" id="KW-1185">Reference proteome</keyword>
<name>A0A2A2HRX4_9EURY</name>
<feature type="domain" description="Carboxymuconolactone decarboxylase-like" evidence="1">
    <location>
        <begin position="6"/>
        <end position="74"/>
    </location>
</feature>
<dbReference type="OrthoDB" id="381357at2157"/>
<organism evidence="2 3">
    <name type="scientific">Methanosarcina spelaei</name>
    <dbReference type="NCBI Taxonomy" id="1036679"/>
    <lineage>
        <taxon>Archaea</taxon>
        <taxon>Methanobacteriati</taxon>
        <taxon>Methanobacteriota</taxon>
        <taxon>Stenosarchaea group</taxon>
        <taxon>Methanomicrobia</taxon>
        <taxon>Methanosarcinales</taxon>
        <taxon>Methanosarcinaceae</taxon>
        <taxon>Methanosarcina</taxon>
    </lineage>
</organism>
<dbReference type="EMBL" id="LMVP01000311">
    <property type="protein sequence ID" value="PAV12239.1"/>
    <property type="molecule type" value="Genomic_DNA"/>
</dbReference>
<dbReference type="SUPFAM" id="SSF69118">
    <property type="entry name" value="AhpD-like"/>
    <property type="match status" value="1"/>
</dbReference>
<comment type="caution">
    <text evidence="2">The sequence shown here is derived from an EMBL/GenBank/DDBJ whole genome shotgun (WGS) entry which is preliminary data.</text>
</comment>
<accession>A0A2A2HRX4</accession>
<dbReference type="GO" id="GO:0051920">
    <property type="term" value="F:peroxiredoxin activity"/>
    <property type="evidence" value="ECO:0007669"/>
    <property type="project" value="InterPro"/>
</dbReference>
<dbReference type="PANTHER" id="PTHR33930">
    <property type="entry name" value="ALKYL HYDROPEROXIDE REDUCTASE AHPD"/>
    <property type="match status" value="1"/>
</dbReference>
<dbReference type="RefSeq" id="WP_170943311.1">
    <property type="nucleotide sequence ID" value="NZ_LMVP01000311.1"/>
</dbReference>
<dbReference type="AlphaFoldDB" id="A0A2A2HRX4"/>
<gene>
    <name evidence="2" type="ORF">ASJ81_20830</name>
</gene>
<dbReference type="Gene3D" id="1.20.1290.10">
    <property type="entry name" value="AhpD-like"/>
    <property type="match status" value="1"/>
</dbReference>
<dbReference type="InterPro" id="IPR003779">
    <property type="entry name" value="CMD-like"/>
</dbReference>
<dbReference type="Pfam" id="PF02627">
    <property type="entry name" value="CMD"/>
    <property type="match status" value="1"/>
</dbReference>
<proteinExistence type="predicted"/>
<dbReference type="Proteomes" id="UP000218164">
    <property type="component" value="Unassembled WGS sequence"/>
</dbReference>
<protein>
    <recommendedName>
        <fullName evidence="1">Carboxymuconolactone decarboxylase-like domain-containing protein</fullName>
    </recommendedName>
</protein>
<dbReference type="InterPro" id="IPR029032">
    <property type="entry name" value="AhpD-like"/>
</dbReference>
<reference evidence="2 3" key="1">
    <citation type="journal article" date="2017" name="BMC Genomics">
        <title>Genomic analysis of methanogenic archaea reveals a shift towards energy conservation.</title>
        <authorList>
            <person name="Gilmore S.P."/>
            <person name="Henske J.K."/>
            <person name="Sexton J.A."/>
            <person name="Solomon K.V."/>
            <person name="Seppala S."/>
            <person name="Yoo J.I."/>
            <person name="Huyett L.M."/>
            <person name="Pressman A."/>
            <person name="Cogan J.Z."/>
            <person name="Kivenson V."/>
            <person name="Peng X."/>
            <person name="Tan Y."/>
            <person name="Valentine D.L."/>
            <person name="O'Malley M.A."/>
        </authorList>
    </citation>
    <scope>NUCLEOTIDE SEQUENCE [LARGE SCALE GENOMIC DNA]</scope>
    <source>
        <strain evidence="2 3">MC-15</strain>
    </source>
</reference>
<evidence type="ECO:0000313" key="3">
    <source>
        <dbReference type="Proteomes" id="UP000218164"/>
    </source>
</evidence>